<dbReference type="PROSITE" id="PS51063">
    <property type="entry name" value="HTH_CRP_2"/>
    <property type="match status" value="1"/>
</dbReference>
<dbReference type="GO" id="GO:0003677">
    <property type="term" value="F:DNA binding"/>
    <property type="evidence" value="ECO:0007669"/>
    <property type="project" value="UniProtKB-KW"/>
</dbReference>
<dbReference type="GO" id="GO:0005829">
    <property type="term" value="C:cytosol"/>
    <property type="evidence" value="ECO:0007669"/>
    <property type="project" value="TreeGrafter"/>
</dbReference>
<evidence type="ECO:0000259" key="5">
    <source>
        <dbReference type="PROSITE" id="PS51063"/>
    </source>
</evidence>
<accession>A0A1W1WQX3</accession>
<dbReference type="OrthoDB" id="9815457at2"/>
<proteinExistence type="predicted"/>
<keyword evidence="1" id="KW-0805">Transcription regulation</keyword>
<keyword evidence="2" id="KW-0238">DNA-binding</keyword>
<dbReference type="InterPro" id="IPR036390">
    <property type="entry name" value="WH_DNA-bd_sf"/>
</dbReference>
<evidence type="ECO:0000256" key="1">
    <source>
        <dbReference type="ARBA" id="ARBA00023015"/>
    </source>
</evidence>
<protein>
    <submittedName>
        <fullName evidence="6">CRP/FNR family transcriptional regulator, anaerobic regulatory protein</fullName>
    </submittedName>
</protein>
<dbReference type="CDD" id="cd00038">
    <property type="entry name" value="CAP_ED"/>
    <property type="match status" value="1"/>
</dbReference>
<dbReference type="SUPFAM" id="SSF51206">
    <property type="entry name" value="cAMP-binding domain-like"/>
    <property type="match status" value="1"/>
</dbReference>
<dbReference type="InterPro" id="IPR012318">
    <property type="entry name" value="HTH_CRP"/>
</dbReference>
<dbReference type="EMBL" id="FWWZ01000001">
    <property type="protein sequence ID" value="SMC08605.1"/>
    <property type="molecule type" value="Genomic_DNA"/>
</dbReference>
<reference evidence="7" key="1">
    <citation type="submission" date="2017-04" db="EMBL/GenBank/DDBJ databases">
        <authorList>
            <person name="Varghese N."/>
            <person name="Submissions S."/>
        </authorList>
    </citation>
    <scope>NUCLEOTIDE SEQUENCE [LARGE SCALE GENOMIC DNA]</scope>
    <source>
        <strain evidence="7">DSM 16512</strain>
    </source>
</reference>
<dbReference type="InterPro" id="IPR000595">
    <property type="entry name" value="cNMP-bd_dom"/>
</dbReference>
<dbReference type="AlphaFoldDB" id="A0A1W1WQX3"/>
<dbReference type="SMART" id="SM00100">
    <property type="entry name" value="cNMP"/>
    <property type="match status" value="1"/>
</dbReference>
<evidence type="ECO:0000313" key="6">
    <source>
        <dbReference type="EMBL" id="SMC08605.1"/>
    </source>
</evidence>
<keyword evidence="7" id="KW-1185">Reference proteome</keyword>
<dbReference type="InterPro" id="IPR050397">
    <property type="entry name" value="Env_Response_Regulators"/>
</dbReference>
<dbReference type="PANTHER" id="PTHR24567:SF26">
    <property type="entry name" value="REGULATORY PROTEIN YEIL"/>
    <property type="match status" value="1"/>
</dbReference>
<name>A0A1W1WQX3_9BACT</name>
<feature type="domain" description="HTH crp-type" evidence="5">
    <location>
        <begin position="143"/>
        <end position="205"/>
    </location>
</feature>
<dbReference type="RefSeq" id="WP_084274877.1">
    <property type="nucleotide sequence ID" value="NZ_AP026671.1"/>
</dbReference>
<dbReference type="SMART" id="SM00419">
    <property type="entry name" value="HTH_CRP"/>
    <property type="match status" value="1"/>
</dbReference>
<dbReference type="PROSITE" id="PS50042">
    <property type="entry name" value="CNMP_BINDING_3"/>
    <property type="match status" value="1"/>
</dbReference>
<evidence type="ECO:0000256" key="3">
    <source>
        <dbReference type="ARBA" id="ARBA00023163"/>
    </source>
</evidence>
<dbReference type="Pfam" id="PF00027">
    <property type="entry name" value="cNMP_binding"/>
    <property type="match status" value="1"/>
</dbReference>
<keyword evidence="3" id="KW-0804">Transcription</keyword>
<dbReference type="InterPro" id="IPR014710">
    <property type="entry name" value="RmlC-like_jellyroll"/>
</dbReference>
<dbReference type="PANTHER" id="PTHR24567">
    <property type="entry name" value="CRP FAMILY TRANSCRIPTIONAL REGULATORY PROTEIN"/>
    <property type="match status" value="1"/>
</dbReference>
<dbReference type="Proteomes" id="UP000192602">
    <property type="component" value="Unassembled WGS sequence"/>
</dbReference>
<organism evidence="6 7">
    <name type="scientific">Nitratiruptor tergarcus DSM 16512</name>
    <dbReference type="NCBI Taxonomy" id="1069081"/>
    <lineage>
        <taxon>Bacteria</taxon>
        <taxon>Pseudomonadati</taxon>
        <taxon>Campylobacterota</taxon>
        <taxon>Epsilonproteobacteria</taxon>
        <taxon>Nautiliales</taxon>
        <taxon>Nitratiruptoraceae</taxon>
        <taxon>Nitratiruptor</taxon>
    </lineage>
</organism>
<dbReference type="STRING" id="1069081.SAMN05660197_0362"/>
<evidence type="ECO:0000259" key="4">
    <source>
        <dbReference type="PROSITE" id="PS50042"/>
    </source>
</evidence>
<evidence type="ECO:0000313" key="7">
    <source>
        <dbReference type="Proteomes" id="UP000192602"/>
    </source>
</evidence>
<dbReference type="SUPFAM" id="SSF46785">
    <property type="entry name" value="Winged helix' DNA-binding domain"/>
    <property type="match status" value="1"/>
</dbReference>
<dbReference type="Pfam" id="PF13545">
    <property type="entry name" value="HTH_Crp_2"/>
    <property type="match status" value="1"/>
</dbReference>
<sequence length="212" mass="24846">METIKNFYLFDNLPPKQLQRLQEISKTKEFKKGSIAFYEGEITNHLMILTKGILQIYKTDHKGNKIVLHVFYPPNLIAEVVNFEKMPYPATGEFLTDGKVILIDYNIFENEFLKDPEVAFTIIKSLTNKIRYLEHVITNDLVLSSTARVAKFIYEHEYEFMNLKKNEIATLLNITPETLSRIISKFKKAKILQKERNQYIVANKEGLRSFFE</sequence>
<dbReference type="Gene3D" id="2.60.120.10">
    <property type="entry name" value="Jelly Rolls"/>
    <property type="match status" value="1"/>
</dbReference>
<dbReference type="InterPro" id="IPR018490">
    <property type="entry name" value="cNMP-bd_dom_sf"/>
</dbReference>
<evidence type="ECO:0000256" key="2">
    <source>
        <dbReference type="ARBA" id="ARBA00023125"/>
    </source>
</evidence>
<feature type="domain" description="Cyclic nucleotide-binding" evidence="4">
    <location>
        <begin position="9"/>
        <end position="129"/>
    </location>
</feature>
<dbReference type="GO" id="GO:0003700">
    <property type="term" value="F:DNA-binding transcription factor activity"/>
    <property type="evidence" value="ECO:0007669"/>
    <property type="project" value="TreeGrafter"/>
</dbReference>
<gene>
    <name evidence="6" type="ORF">SAMN05660197_0362</name>
</gene>